<dbReference type="AlphaFoldDB" id="A0A2N9I5L4"/>
<evidence type="ECO:0008006" key="2">
    <source>
        <dbReference type="Google" id="ProtNLM"/>
    </source>
</evidence>
<gene>
    <name evidence="1" type="ORF">FSB_LOCUS49208</name>
</gene>
<evidence type="ECO:0000313" key="1">
    <source>
        <dbReference type="EMBL" id="SPD21326.1"/>
    </source>
</evidence>
<name>A0A2N9I5L4_FAGSY</name>
<dbReference type="EMBL" id="OIVN01005191">
    <property type="protein sequence ID" value="SPD21326.1"/>
    <property type="molecule type" value="Genomic_DNA"/>
</dbReference>
<organism evidence="1">
    <name type="scientific">Fagus sylvatica</name>
    <name type="common">Beechnut</name>
    <dbReference type="NCBI Taxonomy" id="28930"/>
    <lineage>
        <taxon>Eukaryota</taxon>
        <taxon>Viridiplantae</taxon>
        <taxon>Streptophyta</taxon>
        <taxon>Embryophyta</taxon>
        <taxon>Tracheophyta</taxon>
        <taxon>Spermatophyta</taxon>
        <taxon>Magnoliopsida</taxon>
        <taxon>eudicotyledons</taxon>
        <taxon>Gunneridae</taxon>
        <taxon>Pentapetalae</taxon>
        <taxon>rosids</taxon>
        <taxon>fabids</taxon>
        <taxon>Fagales</taxon>
        <taxon>Fagaceae</taxon>
        <taxon>Fagus</taxon>
    </lineage>
</organism>
<protein>
    <recommendedName>
        <fullName evidence="2">Retrotransposon gag domain-containing protein</fullName>
    </recommendedName>
</protein>
<sequence length="139" mass="16217">MEGEKFKKLKKPIQGMATEVEAEFNAANVEEFPKRCAWKIEMESMRRQLDVLTEQFQKYKPPPTRTRTCCSTTKKRTCEIWEGSVKIDVPEFSGGLIPDDLIDWLNHVECVFEYHDIPNHKKVKIVGTKLKGRASAWWE</sequence>
<accession>A0A2N9I5L4</accession>
<proteinExistence type="predicted"/>
<reference evidence="1" key="1">
    <citation type="submission" date="2018-02" db="EMBL/GenBank/DDBJ databases">
        <authorList>
            <person name="Cohen D.B."/>
            <person name="Kent A.D."/>
        </authorList>
    </citation>
    <scope>NUCLEOTIDE SEQUENCE</scope>
</reference>